<dbReference type="CDD" id="cd00009">
    <property type="entry name" value="AAA"/>
    <property type="match status" value="1"/>
</dbReference>
<evidence type="ECO:0000256" key="3">
    <source>
        <dbReference type="ARBA" id="ARBA00022553"/>
    </source>
</evidence>
<protein>
    <submittedName>
        <fullName evidence="14">Acetoacetate metabolism regulatory protein AtoC</fullName>
    </submittedName>
</protein>
<dbReference type="Gene3D" id="1.10.8.60">
    <property type="match status" value="1"/>
</dbReference>
<dbReference type="SUPFAM" id="SSF52540">
    <property type="entry name" value="P-loop containing nucleoside triphosphate hydrolases"/>
    <property type="match status" value="1"/>
</dbReference>
<dbReference type="InterPro" id="IPR027417">
    <property type="entry name" value="P-loop_NTPase"/>
</dbReference>
<keyword evidence="10" id="KW-0804">Transcription</keyword>
<accession>A0A653A7Y6</accession>
<dbReference type="SUPFAM" id="SSF46689">
    <property type="entry name" value="Homeodomain-like"/>
    <property type="match status" value="1"/>
</dbReference>
<dbReference type="GO" id="GO:0006355">
    <property type="term" value="P:regulation of DNA-templated transcription"/>
    <property type="evidence" value="ECO:0007669"/>
    <property type="project" value="InterPro"/>
</dbReference>
<evidence type="ECO:0000313" key="14">
    <source>
        <dbReference type="EMBL" id="VBB44094.1"/>
    </source>
</evidence>
<dbReference type="FunFam" id="1.10.8.60:FF:000014">
    <property type="entry name" value="DNA-binding transcriptional regulator NtrC"/>
    <property type="match status" value="1"/>
</dbReference>
<evidence type="ECO:0000259" key="12">
    <source>
        <dbReference type="PROSITE" id="PS50045"/>
    </source>
</evidence>
<dbReference type="Pfam" id="PF00072">
    <property type="entry name" value="Response_reg"/>
    <property type="match status" value="1"/>
</dbReference>
<dbReference type="SUPFAM" id="SSF52172">
    <property type="entry name" value="CheY-like"/>
    <property type="match status" value="1"/>
</dbReference>
<dbReference type="Pfam" id="PF25601">
    <property type="entry name" value="AAA_lid_14"/>
    <property type="match status" value="1"/>
</dbReference>
<name>A0A653A7Y6_UNCDX</name>
<dbReference type="PROSITE" id="PS00688">
    <property type="entry name" value="SIGMA54_INTERACT_3"/>
    <property type="match status" value="1"/>
</dbReference>
<dbReference type="Gene3D" id="3.40.50.300">
    <property type="entry name" value="P-loop containing nucleotide triphosphate hydrolases"/>
    <property type="match status" value="1"/>
</dbReference>
<dbReference type="InterPro" id="IPR009057">
    <property type="entry name" value="Homeodomain-like_sf"/>
</dbReference>
<evidence type="ECO:0000256" key="6">
    <source>
        <dbReference type="ARBA" id="ARBA00023012"/>
    </source>
</evidence>
<reference evidence="14" key="1">
    <citation type="submission" date="2018-07" db="EMBL/GenBank/DDBJ databases">
        <authorList>
            <consortium name="Genoscope - CEA"/>
            <person name="William W."/>
        </authorList>
    </citation>
    <scope>NUCLEOTIDE SEQUENCE</scope>
    <source>
        <strain evidence="14">IK1</strain>
    </source>
</reference>
<dbReference type="GO" id="GO:0000160">
    <property type="term" value="P:phosphorelay signal transduction system"/>
    <property type="evidence" value="ECO:0007669"/>
    <property type="project" value="UniProtKB-KW"/>
</dbReference>
<evidence type="ECO:0000256" key="4">
    <source>
        <dbReference type="ARBA" id="ARBA00022741"/>
    </source>
</evidence>
<dbReference type="GO" id="GO:0043565">
    <property type="term" value="F:sequence-specific DNA binding"/>
    <property type="evidence" value="ECO:0007669"/>
    <property type="project" value="InterPro"/>
</dbReference>
<dbReference type="SMART" id="SM00448">
    <property type="entry name" value="REC"/>
    <property type="match status" value="1"/>
</dbReference>
<evidence type="ECO:0000256" key="5">
    <source>
        <dbReference type="ARBA" id="ARBA00022840"/>
    </source>
</evidence>
<feature type="modified residue" description="4-aspartylphosphate" evidence="11">
    <location>
        <position position="57"/>
    </location>
</feature>
<evidence type="ECO:0000256" key="9">
    <source>
        <dbReference type="ARBA" id="ARBA00023159"/>
    </source>
</evidence>
<dbReference type="InterPro" id="IPR002197">
    <property type="entry name" value="HTH_Fis"/>
</dbReference>
<keyword evidence="9" id="KW-0010">Activator</keyword>
<dbReference type="PRINTS" id="PR01590">
    <property type="entry name" value="HTHFIS"/>
</dbReference>
<feature type="domain" description="Response regulatory" evidence="13">
    <location>
        <begin position="8"/>
        <end position="122"/>
    </location>
</feature>
<dbReference type="InterPro" id="IPR003593">
    <property type="entry name" value="AAA+_ATPase"/>
</dbReference>
<evidence type="ECO:0000256" key="2">
    <source>
        <dbReference type="ARBA" id="ARBA00022490"/>
    </source>
</evidence>
<keyword evidence="8" id="KW-0238">DNA-binding</keyword>
<sequence>MTYDSIRRVLVVDDEAVVRSGIKRALQSRGLEAVAVAAAEEALQMLARTHFDLALLDIRIPDMDGVELLKRIRTAHPELPVIMITGYPTIDTAVHAMKLGALDYLVKPFRLDDLDAALKKIVWPPEAEAGQAGALGEKGLQIDSEDSLIIGRSRPMKKIFEKILRVAPTDSTVLITGESGTGKELVARAIHAKSLRKDREFVAVDCSSLVETLLESELFGHVKGSFTGAIQTKHGLFELANHGTFFFDEVSNLSLKIQAKLLRVIQEREFMKVGDQKKTRLDIRILSASNRNLAESVAAGTFREDLFYRLSVVPLRLPPLRERTDDIPLLIHHFLEKYCRKLKRALPEVSAEAMEILQEYAWPGNVRELEHTIERVLILEDTPVIRARDLPAFISQRQGEFQMFSEEPFTLEELEKKYIAFVLRLTRGKKIKAAEILGINRKTLGLKIKKYGLE</sequence>
<evidence type="ECO:0000256" key="8">
    <source>
        <dbReference type="ARBA" id="ARBA00023125"/>
    </source>
</evidence>
<dbReference type="FunFam" id="3.40.50.300:FF:000006">
    <property type="entry name" value="DNA-binding transcriptional regulator NtrC"/>
    <property type="match status" value="1"/>
</dbReference>
<dbReference type="InterPro" id="IPR025662">
    <property type="entry name" value="Sigma_54_int_dom_ATP-bd_1"/>
</dbReference>
<dbReference type="InterPro" id="IPR001789">
    <property type="entry name" value="Sig_transdc_resp-reg_receiver"/>
</dbReference>
<dbReference type="EMBL" id="UPXX01000027">
    <property type="protein sequence ID" value="VBB44094.1"/>
    <property type="molecule type" value="Genomic_DNA"/>
</dbReference>
<proteinExistence type="predicted"/>
<dbReference type="PROSITE" id="PS50045">
    <property type="entry name" value="SIGMA54_INTERACT_4"/>
    <property type="match status" value="1"/>
</dbReference>
<dbReference type="FunFam" id="3.40.50.2300:FF:000018">
    <property type="entry name" value="DNA-binding transcriptional regulator NtrC"/>
    <property type="match status" value="1"/>
</dbReference>
<dbReference type="GO" id="GO:0005737">
    <property type="term" value="C:cytoplasm"/>
    <property type="evidence" value="ECO:0007669"/>
    <property type="project" value="UniProtKB-SubCell"/>
</dbReference>
<evidence type="ECO:0000256" key="10">
    <source>
        <dbReference type="ARBA" id="ARBA00023163"/>
    </source>
</evidence>
<gene>
    <name evidence="14" type="primary">atoC</name>
    <name evidence="14" type="ORF">TRIP_B330268</name>
</gene>
<evidence type="ECO:0000256" key="7">
    <source>
        <dbReference type="ARBA" id="ARBA00023015"/>
    </source>
</evidence>
<feature type="domain" description="Sigma-54 factor interaction" evidence="12">
    <location>
        <begin position="149"/>
        <end position="378"/>
    </location>
</feature>
<keyword evidence="5" id="KW-0067">ATP-binding</keyword>
<evidence type="ECO:0000256" key="11">
    <source>
        <dbReference type="PROSITE-ProRule" id="PRU00169"/>
    </source>
</evidence>
<organism evidence="14">
    <name type="scientific">Uncultured Desulfatiglans sp</name>
    <dbReference type="NCBI Taxonomy" id="1748965"/>
    <lineage>
        <taxon>Bacteria</taxon>
        <taxon>Pseudomonadati</taxon>
        <taxon>Thermodesulfobacteriota</taxon>
        <taxon>Desulfobacteria</taxon>
        <taxon>Desulfatiglandales</taxon>
        <taxon>Desulfatiglandaceae</taxon>
        <taxon>Desulfatiglans</taxon>
        <taxon>environmental samples</taxon>
    </lineage>
</organism>
<dbReference type="Pfam" id="PF00158">
    <property type="entry name" value="Sigma54_activat"/>
    <property type="match status" value="1"/>
</dbReference>
<keyword evidence="4" id="KW-0547">Nucleotide-binding</keyword>
<dbReference type="AlphaFoldDB" id="A0A653A7Y6"/>
<dbReference type="PROSITE" id="PS00675">
    <property type="entry name" value="SIGMA54_INTERACT_1"/>
    <property type="match status" value="1"/>
</dbReference>
<dbReference type="Pfam" id="PF02954">
    <property type="entry name" value="HTH_8"/>
    <property type="match status" value="1"/>
</dbReference>
<dbReference type="PANTHER" id="PTHR32071">
    <property type="entry name" value="TRANSCRIPTIONAL REGULATORY PROTEIN"/>
    <property type="match status" value="1"/>
</dbReference>
<keyword evidence="6" id="KW-0902">Two-component regulatory system</keyword>
<evidence type="ECO:0000259" key="13">
    <source>
        <dbReference type="PROSITE" id="PS50110"/>
    </source>
</evidence>
<keyword evidence="7" id="KW-0805">Transcription regulation</keyword>
<dbReference type="PROSITE" id="PS50110">
    <property type="entry name" value="RESPONSE_REGULATORY"/>
    <property type="match status" value="1"/>
</dbReference>
<dbReference type="Gene3D" id="1.10.10.60">
    <property type="entry name" value="Homeodomain-like"/>
    <property type="match status" value="1"/>
</dbReference>
<dbReference type="InterPro" id="IPR011006">
    <property type="entry name" value="CheY-like_superfamily"/>
</dbReference>
<evidence type="ECO:0000256" key="1">
    <source>
        <dbReference type="ARBA" id="ARBA00004496"/>
    </source>
</evidence>
<dbReference type="InterPro" id="IPR058031">
    <property type="entry name" value="AAA_lid_NorR"/>
</dbReference>
<dbReference type="Gene3D" id="3.40.50.2300">
    <property type="match status" value="1"/>
</dbReference>
<keyword evidence="3 11" id="KW-0597">Phosphoprotein</keyword>
<dbReference type="InterPro" id="IPR002078">
    <property type="entry name" value="Sigma_54_int"/>
</dbReference>
<comment type="subcellular location">
    <subcellularLocation>
        <location evidence="1">Cytoplasm</location>
    </subcellularLocation>
</comment>
<keyword evidence="2" id="KW-0963">Cytoplasm</keyword>
<dbReference type="InterPro" id="IPR025944">
    <property type="entry name" value="Sigma_54_int_dom_CS"/>
</dbReference>
<dbReference type="GO" id="GO:0005524">
    <property type="term" value="F:ATP binding"/>
    <property type="evidence" value="ECO:0007669"/>
    <property type="project" value="UniProtKB-KW"/>
</dbReference>
<dbReference type="SMART" id="SM00382">
    <property type="entry name" value="AAA"/>
    <property type="match status" value="1"/>
</dbReference>